<sequence length="615" mass="67721">MLQRIVFVFLLFVSAPALAACDSPVKFAALTWESGQFTSAVLRLIAEHGYQCKTTEVPGSGPAQENALSQNDIQVIGEVWVGRSEVMNKALQENKAAMVGDTLKGGAQQGWYVPDYVWEQNPQLRSYKDLERFSDLFRDSASGPRPRFMNCPSGWTCEIFNTRLLRTTGLDKTFDNVHPGTGAALDAEISSAYEQKKPLLFYYWQPTGLMAKYTFKALQFPENESECWSSLLEKDGDKNCVTGFPVSKLSIAVSTPFKEQHPDLMQFFEKIQFTPDQLNGAILQMTESKRDGARQAEQFIKEHPEVWQEWVSPEAASRLQAWTGQTAEVSSIFPDWSIQDKLNSGLKSVVGTYGESFRQVSGFLTRYLLSPTVQALAAIPAWLLIVLTAALAWHSTRSIIFAVACAIGLYVIGAFGLWAALLQTLALLICAVIITVVIGIPIGIFVAARPRFYRVLQPVLDVMQTMPSFVYLIPVLMLFGLGNVPALFATVIYAIAPLIRLTALGILQISREMHETGTAFGTNRWQMLRWVILPLAKPSIMAGINQAVMMSLSMVVLASMIGAPGLGERVLEAVQTLNVGQGVQAGSAIVILAVIIDRITQPTATAGEHDEYRGH</sequence>
<dbReference type="Gene3D" id="3.10.105.10">
    <property type="entry name" value="Dipeptide-binding Protein, Domain 3"/>
    <property type="match status" value="1"/>
</dbReference>
<evidence type="ECO:0000313" key="12">
    <source>
        <dbReference type="EMBL" id="AFK63692.1"/>
    </source>
</evidence>
<keyword evidence="4 9" id="KW-0812">Transmembrane</keyword>
<comment type="similarity">
    <text evidence="9">Belongs to the binding-protein-dependent transport system permease family.</text>
</comment>
<dbReference type="CDD" id="cd13641">
    <property type="entry name" value="PBP2_HisX_like"/>
    <property type="match status" value="1"/>
</dbReference>
<dbReference type="PANTHER" id="PTHR47737:SF1">
    <property type="entry name" value="GLYCINE BETAINE_PROLINE BETAINE TRANSPORT SYSTEM PERMEASE PROTEIN PROW"/>
    <property type="match status" value="1"/>
</dbReference>
<evidence type="ECO:0000259" key="11">
    <source>
        <dbReference type="PROSITE" id="PS50928"/>
    </source>
</evidence>
<feature type="chain" id="PRO_5003680681" evidence="10">
    <location>
        <begin position="20"/>
        <end position="615"/>
    </location>
</feature>
<comment type="similarity">
    <text evidence="7">In the C-terminal section; belongs to the OsmX family.</text>
</comment>
<dbReference type="SUPFAM" id="SSF53850">
    <property type="entry name" value="Periplasmic binding protein-like II"/>
    <property type="match status" value="1"/>
</dbReference>
<protein>
    <submittedName>
        <fullName evidence="12">Glycine betaine ABC transporter substrate-binding protein</fullName>
    </submittedName>
</protein>
<dbReference type="RefSeq" id="WP_014751783.1">
    <property type="nucleotide sequence ID" value="NC_017964.1"/>
</dbReference>
<name>I3UFA4_ADVKW</name>
<evidence type="ECO:0000256" key="10">
    <source>
        <dbReference type="SAM" id="SignalP"/>
    </source>
</evidence>
<evidence type="ECO:0000256" key="2">
    <source>
        <dbReference type="ARBA" id="ARBA00022448"/>
    </source>
</evidence>
<dbReference type="AlphaFoldDB" id="I3UFA4"/>
<evidence type="ECO:0000256" key="6">
    <source>
        <dbReference type="ARBA" id="ARBA00023136"/>
    </source>
</evidence>
<organism evidence="12 13">
    <name type="scientific">Advenella kashmirensis (strain DSM 17095 / LMG 22695 / WT001)</name>
    <name type="common">Tetrathiobacter kashmirensis</name>
    <dbReference type="NCBI Taxonomy" id="1036672"/>
    <lineage>
        <taxon>Bacteria</taxon>
        <taxon>Pseudomonadati</taxon>
        <taxon>Pseudomonadota</taxon>
        <taxon>Betaproteobacteria</taxon>
        <taxon>Burkholderiales</taxon>
        <taxon>Alcaligenaceae</taxon>
    </lineage>
</organism>
<dbReference type="Proteomes" id="UP000005267">
    <property type="component" value="Chromosome"/>
</dbReference>
<keyword evidence="6 9" id="KW-0472">Membrane</keyword>
<comment type="similarity">
    <text evidence="8">In the N-terminal section; belongs to the binding-protein-dependent transport system permease family.</text>
</comment>
<dbReference type="GO" id="GO:0015226">
    <property type="term" value="F:carnitine transmembrane transporter activity"/>
    <property type="evidence" value="ECO:0007669"/>
    <property type="project" value="TreeGrafter"/>
</dbReference>
<accession>I3UFA4</accession>
<dbReference type="FunFam" id="1.10.3720.10:FF:000001">
    <property type="entry name" value="Glycine betaine ABC transporter, permease"/>
    <property type="match status" value="1"/>
</dbReference>
<evidence type="ECO:0000313" key="13">
    <source>
        <dbReference type="Proteomes" id="UP000005267"/>
    </source>
</evidence>
<evidence type="ECO:0000256" key="7">
    <source>
        <dbReference type="ARBA" id="ARBA00035642"/>
    </source>
</evidence>
<evidence type="ECO:0000256" key="3">
    <source>
        <dbReference type="ARBA" id="ARBA00022475"/>
    </source>
</evidence>
<keyword evidence="5 9" id="KW-1133">Transmembrane helix</keyword>
<keyword evidence="3" id="KW-1003">Cell membrane</keyword>
<dbReference type="PROSITE" id="PS51257">
    <property type="entry name" value="PROKAR_LIPOPROTEIN"/>
    <property type="match status" value="1"/>
</dbReference>
<keyword evidence="10" id="KW-0732">Signal</keyword>
<keyword evidence="13" id="KW-1185">Reference proteome</keyword>
<dbReference type="InterPro" id="IPR007210">
    <property type="entry name" value="ABC_Gly_betaine_transp_sub-bd"/>
</dbReference>
<evidence type="ECO:0000256" key="9">
    <source>
        <dbReference type="RuleBase" id="RU363032"/>
    </source>
</evidence>
<dbReference type="PROSITE" id="PS50928">
    <property type="entry name" value="ABC_TM1"/>
    <property type="match status" value="1"/>
</dbReference>
<feature type="transmembrane region" description="Helical" evidence="9">
    <location>
        <begin position="399"/>
        <end position="419"/>
    </location>
</feature>
<dbReference type="InterPro" id="IPR035906">
    <property type="entry name" value="MetI-like_sf"/>
</dbReference>
<dbReference type="InterPro" id="IPR000515">
    <property type="entry name" value="MetI-like"/>
</dbReference>
<feature type="transmembrane region" description="Helical" evidence="9">
    <location>
        <begin position="373"/>
        <end position="392"/>
    </location>
</feature>
<feature type="transmembrane region" description="Helical" evidence="9">
    <location>
        <begin position="459"/>
        <end position="481"/>
    </location>
</feature>
<reference evidence="12 13" key="1">
    <citation type="journal article" date="2011" name="J. Bacteriol.">
        <title>Whole-genome shotgun sequencing of the sulfur-oxidizing chemoautotroph Tetrathiobacter kashmirensis.</title>
        <authorList>
            <person name="Ghosh W."/>
            <person name="George A."/>
            <person name="Agarwal A."/>
            <person name="Raj P."/>
            <person name="Alam M."/>
            <person name="Pyne P."/>
            <person name="Das Gupta S.K."/>
        </authorList>
    </citation>
    <scope>NUCLEOTIDE SEQUENCE [LARGE SCALE GENOMIC DNA]</scope>
    <source>
        <strain evidence="12 13">WT001</strain>
    </source>
</reference>
<dbReference type="CDD" id="cd06261">
    <property type="entry name" value="TM_PBP2"/>
    <property type="match status" value="1"/>
</dbReference>
<proteinExistence type="inferred from homology"/>
<keyword evidence="2 9" id="KW-0813">Transport</keyword>
<dbReference type="GO" id="GO:0015871">
    <property type="term" value="P:choline transport"/>
    <property type="evidence" value="ECO:0007669"/>
    <property type="project" value="TreeGrafter"/>
</dbReference>
<evidence type="ECO:0000256" key="4">
    <source>
        <dbReference type="ARBA" id="ARBA00022692"/>
    </source>
</evidence>
<dbReference type="Pfam" id="PF00528">
    <property type="entry name" value="BPD_transp_1"/>
    <property type="match status" value="1"/>
</dbReference>
<dbReference type="KEGG" id="aka:TKWG_19470"/>
<dbReference type="PANTHER" id="PTHR47737">
    <property type="entry name" value="GLYCINE BETAINE/PROLINE BETAINE TRANSPORT SYSTEM PERMEASE PROTEIN PROW"/>
    <property type="match status" value="1"/>
</dbReference>
<dbReference type="Gene3D" id="1.10.3720.10">
    <property type="entry name" value="MetI-like"/>
    <property type="match status" value="1"/>
</dbReference>
<dbReference type="GO" id="GO:0031460">
    <property type="term" value="P:glycine betaine transport"/>
    <property type="evidence" value="ECO:0007669"/>
    <property type="project" value="TreeGrafter"/>
</dbReference>
<feature type="signal peptide" evidence="10">
    <location>
        <begin position="1"/>
        <end position="19"/>
    </location>
</feature>
<dbReference type="SUPFAM" id="SSF161098">
    <property type="entry name" value="MetI-like"/>
    <property type="match status" value="1"/>
</dbReference>
<evidence type="ECO:0000256" key="5">
    <source>
        <dbReference type="ARBA" id="ARBA00022989"/>
    </source>
</evidence>
<evidence type="ECO:0000256" key="1">
    <source>
        <dbReference type="ARBA" id="ARBA00004651"/>
    </source>
</evidence>
<dbReference type="Gene3D" id="3.40.190.100">
    <property type="entry name" value="Glycine betaine-binding periplasmic protein, domain 2"/>
    <property type="match status" value="1"/>
</dbReference>
<reference evidence="13" key="2">
    <citation type="journal article" date="2013" name="PLoS ONE">
        <title>Genome implosion elicits host-confinement in Alcaligenaceae: evidence from the comparative genomics of Tetrathiobacter kashmirensis, a pathogen in the making.</title>
        <authorList>
            <person name="Ghosh W."/>
            <person name="Alam M."/>
            <person name="Roy C."/>
            <person name="Pyne P."/>
            <person name="George A."/>
            <person name="Chakraborty R."/>
            <person name="Majumder S."/>
            <person name="Agarwal A."/>
            <person name="Chakraborty S."/>
            <person name="Majumdar S."/>
            <person name="Gupta S.K."/>
        </authorList>
    </citation>
    <scope>NUCLEOTIDE SEQUENCE [LARGE SCALE GENOMIC DNA]</scope>
    <source>
        <strain evidence="13">WT001</strain>
    </source>
</reference>
<dbReference type="OrthoDB" id="9787902at2"/>
<dbReference type="Pfam" id="PF04069">
    <property type="entry name" value="OpuAC"/>
    <property type="match status" value="1"/>
</dbReference>
<dbReference type="HOGENOM" id="CLU_027711_0_1_4"/>
<dbReference type="GO" id="GO:0043190">
    <property type="term" value="C:ATP-binding cassette (ABC) transporter complex"/>
    <property type="evidence" value="ECO:0007669"/>
    <property type="project" value="InterPro"/>
</dbReference>
<evidence type="ECO:0000256" key="8">
    <source>
        <dbReference type="ARBA" id="ARBA00035652"/>
    </source>
</evidence>
<feature type="transmembrane region" description="Helical" evidence="9">
    <location>
        <begin position="425"/>
        <end position="447"/>
    </location>
</feature>
<comment type="subcellular location">
    <subcellularLocation>
        <location evidence="1 9">Cell membrane</location>
        <topology evidence="1 9">Multi-pass membrane protein</topology>
    </subcellularLocation>
</comment>
<dbReference type="EMBL" id="CP003555">
    <property type="protein sequence ID" value="AFK63692.1"/>
    <property type="molecule type" value="Genomic_DNA"/>
</dbReference>
<feature type="domain" description="ABC transmembrane type-1" evidence="11">
    <location>
        <begin position="421"/>
        <end position="600"/>
    </location>
</feature>
<gene>
    <name evidence="12" type="ordered locus">TKWG_19470</name>
</gene>
<dbReference type="STRING" id="1036672.TKWG_19470"/>
<dbReference type="GO" id="GO:0005275">
    <property type="term" value="F:amine transmembrane transporter activity"/>
    <property type="evidence" value="ECO:0007669"/>
    <property type="project" value="TreeGrafter"/>
</dbReference>